<sequence>MTDLNIGLILPDVLGTYGDDGNALVLRERARRRGFDAAITPIKLGEAVPESLDVYTIGGGEDAAQTIAAEHLAKDGGLARAAAAGRPVLAICAGFQILGESFRAGGREVAGMGLLDCVTTSMETRAIGEIRTAPLSDELTATLTGFENHMGRTRLGSDARPLGRVIRGVGNEGPERQPEPGRAPGPVRAADGGKVGVVKHEATETPTGGDEGAVQGSIVATYLHGPVLARNPQLADLLLARAMGVDVATLEPLDLPVIDRLRAERIASKPRPKSER</sequence>
<dbReference type="Pfam" id="PF07685">
    <property type="entry name" value="GATase_3"/>
    <property type="match status" value="1"/>
</dbReference>
<reference evidence="5 6" key="1">
    <citation type="submission" date="2014-07" db="EMBL/GenBank/DDBJ databases">
        <authorList>
            <person name="McCorrison J."/>
            <person name="Sanka R."/>
            <person name="Torralba M."/>
            <person name="Gillis M."/>
            <person name="Haft D.H."/>
            <person name="Methe B."/>
            <person name="Sutton G."/>
            <person name="Nelson K.E."/>
        </authorList>
    </citation>
    <scope>NUCLEOTIDE SEQUENCE [LARGE SCALE GENOMIC DNA]</scope>
    <source>
        <strain evidence="5 6">DNF00450</strain>
    </source>
</reference>
<dbReference type="RefSeq" id="WP_035122655.1">
    <property type="nucleotide sequence ID" value="NZ_JRNE01000058.1"/>
</dbReference>
<accession>A0A095Y176</accession>
<comment type="subunit">
    <text evidence="2">Forms a heterodimer with MurT.</text>
</comment>
<organism evidence="5 6">
    <name type="scientific">Corynebacterium freneyi DNF00450</name>
    <dbReference type="NCBI Taxonomy" id="1287475"/>
    <lineage>
        <taxon>Bacteria</taxon>
        <taxon>Bacillati</taxon>
        <taxon>Actinomycetota</taxon>
        <taxon>Actinomycetes</taxon>
        <taxon>Mycobacteriales</taxon>
        <taxon>Corynebacteriaceae</taxon>
        <taxon>Corynebacterium</taxon>
    </lineage>
</organism>
<dbReference type="InterPro" id="IPR029062">
    <property type="entry name" value="Class_I_gatase-like"/>
</dbReference>
<protein>
    <recommendedName>
        <fullName evidence="2">Lipid II isoglutaminyl synthase (glutamine-hydrolyzing) subunit GatD</fullName>
        <ecNumber evidence="2">6.3.5.13</ecNumber>
    </recommendedName>
    <alternativeName>
        <fullName evidence="2">Lipid II isoglutaminyl synthase glutaminase subunit</fullName>
        <ecNumber evidence="2">3.5.1.2</ecNumber>
    </alternativeName>
</protein>
<evidence type="ECO:0000259" key="4">
    <source>
        <dbReference type="Pfam" id="PF07685"/>
    </source>
</evidence>
<feature type="binding site" evidence="2">
    <location>
        <position position="125"/>
    </location>
    <ligand>
        <name>substrate</name>
    </ligand>
</feature>
<keyword evidence="2" id="KW-0133">Cell shape</keyword>
<name>A0A095Y176_9CORY</name>
<dbReference type="GO" id="GO:0140282">
    <property type="term" value="F:carbon-nitrogen ligase activity on lipid II"/>
    <property type="evidence" value="ECO:0007669"/>
    <property type="project" value="UniProtKB-UniRule"/>
</dbReference>
<dbReference type="PROSITE" id="PS51274">
    <property type="entry name" value="GATASE_COBBQ"/>
    <property type="match status" value="1"/>
</dbReference>
<proteinExistence type="inferred from homology"/>
<keyword evidence="5" id="KW-0808">Transferase</keyword>
<dbReference type="GO" id="GO:0016740">
    <property type="term" value="F:transferase activity"/>
    <property type="evidence" value="ECO:0007669"/>
    <property type="project" value="UniProtKB-KW"/>
</dbReference>
<dbReference type="Gene3D" id="3.40.50.880">
    <property type="match status" value="1"/>
</dbReference>
<dbReference type="EMBL" id="JRNE01000058">
    <property type="protein sequence ID" value="KGF16200.1"/>
    <property type="molecule type" value="Genomic_DNA"/>
</dbReference>
<dbReference type="CDD" id="cd01750">
    <property type="entry name" value="GATase1_CobQ"/>
    <property type="match status" value="1"/>
</dbReference>
<dbReference type="InterPro" id="IPR043702">
    <property type="entry name" value="Lipid_II_synth_GatD"/>
</dbReference>
<evidence type="ECO:0000313" key="5">
    <source>
        <dbReference type="EMBL" id="KGF16200.1"/>
    </source>
</evidence>
<feature type="active site" evidence="2">
    <location>
        <position position="224"/>
    </location>
</feature>
<dbReference type="GO" id="GO:0009252">
    <property type="term" value="P:peptidoglycan biosynthetic process"/>
    <property type="evidence" value="ECO:0007669"/>
    <property type="project" value="UniProtKB-UniRule"/>
</dbReference>
<evidence type="ECO:0000256" key="3">
    <source>
        <dbReference type="SAM" id="MobiDB-lite"/>
    </source>
</evidence>
<comment type="catalytic activity">
    <reaction evidence="2">
        <text>L-glutamine + H2O = L-glutamate + NH4(+)</text>
        <dbReference type="Rhea" id="RHEA:15889"/>
        <dbReference type="ChEBI" id="CHEBI:15377"/>
        <dbReference type="ChEBI" id="CHEBI:28938"/>
        <dbReference type="ChEBI" id="CHEBI:29985"/>
        <dbReference type="ChEBI" id="CHEBI:58359"/>
        <dbReference type="EC" id="3.5.1.2"/>
    </reaction>
</comment>
<comment type="function">
    <text evidence="2">The lipid II isoglutaminyl synthase complex catalyzes the formation of alpha-D-isoglutamine in the cell wall lipid II stem peptide. The GatD subunit catalyzes the hydrolysis of glutamine to glutamate and ammonia. The resulting ammonia molecule is channeled to the active site of MurT.</text>
</comment>
<keyword evidence="1 2" id="KW-0315">Glutamine amidotransferase</keyword>
<dbReference type="EC" id="6.3.5.13" evidence="2"/>
<dbReference type="PANTHER" id="PTHR21343:SF9">
    <property type="entry name" value="LIPID II ISOGLUTAMINYL SYNTHASE (GLUTAMINE-HYDROLYZING) SUBUNIT GATD"/>
    <property type="match status" value="1"/>
</dbReference>
<dbReference type="GO" id="GO:0004359">
    <property type="term" value="F:glutaminase activity"/>
    <property type="evidence" value="ECO:0007669"/>
    <property type="project" value="UniProtKB-UniRule"/>
</dbReference>
<dbReference type="EC" id="3.5.1.2" evidence="2"/>
<keyword evidence="2" id="KW-0573">Peptidoglycan synthesis</keyword>
<comment type="caution">
    <text evidence="5">The sequence shown here is derived from an EMBL/GenBank/DDBJ whole genome shotgun (WGS) entry which is preliminary data.</text>
</comment>
<dbReference type="eggNOG" id="COG3442">
    <property type="taxonomic scope" value="Bacteria"/>
</dbReference>
<evidence type="ECO:0000256" key="2">
    <source>
        <dbReference type="HAMAP-Rule" id="MF_02213"/>
    </source>
</evidence>
<dbReference type="InterPro" id="IPR011698">
    <property type="entry name" value="GATase_3"/>
</dbReference>
<feature type="region of interest" description="Disordered" evidence="3">
    <location>
        <begin position="168"/>
        <end position="192"/>
    </location>
</feature>
<feature type="active site" description="Nucleophile" evidence="2">
    <location>
        <position position="92"/>
    </location>
</feature>
<dbReference type="GO" id="GO:0071555">
    <property type="term" value="P:cell wall organization"/>
    <property type="evidence" value="ECO:0007669"/>
    <property type="project" value="UniProtKB-KW"/>
</dbReference>
<evidence type="ECO:0000313" key="6">
    <source>
        <dbReference type="Proteomes" id="UP000029548"/>
    </source>
</evidence>
<dbReference type="UniPathway" id="UPA00219"/>
<dbReference type="InterPro" id="IPR033949">
    <property type="entry name" value="CobQ_GATase1"/>
</dbReference>
<keyword evidence="2" id="KW-0961">Cell wall biogenesis/degradation</keyword>
<comment type="pathway">
    <text evidence="2">Cell wall biogenesis; peptidoglycan biosynthesis.</text>
</comment>
<keyword evidence="2" id="KW-0378">Hydrolase</keyword>
<comment type="catalytic activity">
    <reaction evidence="2">
        <text>beta-D-GlcNAc-(1-&gt;4)-Mur2Ac(oyl-L-Ala-gamma-D-Glu-L-Lys-D-Ala-D-Ala)-di-trans,octa-cis-undecaprenyl diphosphate + L-glutamine + ATP + H2O = beta-D-GlcNAc-(1-&gt;4)-Mur2Ac(oyl-L-Ala-D-isoglutaminyl-L-Lys-D-Ala-D-Ala)-di-trans,octa-cis-undecaprenyl diphosphate + L-glutamate + ADP + phosphate + H(+)</text>
        <dbReference type="Rhea" id="RHEA:57928"/>
        <dbReference type="ChEBI" id="CHEBI:15377"/>
        <dbReference type="ChEBI" id="CHEBI:15378"/>
        <dbReference type="ChEBI" id="CHEBI:29985"/>
        <dbReference type="ChEBI" id="CHEBI:30616"/>
        <dbReference type="ChEBI" id="CHEBI:43474"/>
        <dbReference type="ChEBI" id="CHEBI:58359"/>
        <dbReference type="ChEBI" id="CHEBI:60033"/>
        <dbReference type="ChEBI" id="CHEBI:62233"/>
        <dbReference type="ChEBI" id="CHEBI:456216"/>
        <dbReference type="EC" id="6.3.5.13"/>
    </reaction>
</comment>
<comment type="similarity">
    <text evidence="2">Belongs to the CobB/CobQ family. GatD subfamily.</text>
</comment>
<dbReference type="PANTHER" id="PTHR21343">
    <property type="entry name" value="DETHIOBIOTIN SYNTHETASE"/>
    <property type="match status" value="1"/>
</dbReference>
<dbReference type="AlphaFoldDB" id="A0A095Y176"/>
<dbReference type="GO" id="GO:0008360">
    <property type="term" value="P:regulation of cell shape"/>
    <property type="evidence" value="ECO:0007669"/>
    <property type="project" value="UniProtKB-KW"/>
</dbReference>
<keyword evidence="2" id="KW-0436">Ligase</keyword>
<gene>
    <name evidence="2" type="primary">gatD</name>
    <name evidence="5" type="ORF">HMPREF1650_08835</name>
</gene>
<dbReference type="Proteomes" id="UP000029548">
    <property type="component" value="Unassembled WGS sequence"/>
</dbReference>
<dbReference type="HAMAP" id="MF_02213">
    <property type="entry name" value="Lipid_II_synth_GatD"/>
    <property type="match status" value="1"/>
</dbReference>
<dbReference type="SUPFAM" id="SSF52317">
    <property type="entry name" value="Class I glutamine amidotransferase-like"/>
    <property type="match status" value="1"/>
</dbReference>
<evidence type="ECO:0000256" key="1">
    <source>
        <dbReference type="ARBA" id="ARBA00022962"/>
    </source>
</evidence>
<dbReference type="GO" id="GO:0009236">
    <property type="term" value="P:cobalamin biosynthetic process"/>
    <property type="evidence" value="ECO:0007669"/>
    <property type="project" value="InterPro"/>
</dbReference>
<feature type="domain" description="CobB/CobQ-like glutamine amidotransferase" evidence="4">
    <location>
        <begin position="5"/>
        <end position="172"/>
    </location>
</feature>